<feature type="compositionally biased region" description="Low complexity" evidence="1">
    <location>
        <begin position="68"/>
        <end position="89"/>
    </location>
</feature>
<dbReference type="Proteomes" id="UP000075901">
    <property type="component" value="Unassembled WGS sequence"/>
</dbReference>
<reference evidence="2" key="2">
    <citation type="submission" date="2020-05" db="UniProtKB">
        <authorList>
            <consortium name="EnsemblMetazoa"/>
        </authorList>
    </citation>
    <scope>IDENTIFICATION</scope>
    <source>
        <strain evidence="2">maculatus3</strain>
    </source>
</reference>
<feature type="compositionally biased region" description="Polar residues" evidence="1">
    <location>
        <begin position="106"/>
        <end position="123"/>
    </location>
</feature>
<keyword evidence="3" id="KW-1185">Reference proteome</keyword>
<name>A0A182SQZ4_9DIPT</name>
<protein>
    <submittedName>
        <fullName evidence="2">Uncharacterized protein</fullName>
    </submittedName>
</protein>
<evidence type="ECO:0000313" key="2">
    <source>
        <dbReference type="EnsemblMetazoa" id="AMAM011657-PA"/>
    </source>
</evidence>
<feature type="compositionally biased region" description="Polar residues" evidence="1">
    <location>
        <begin position="25"/>
        <end position="67"/>
    </location>
</feature>
<accession>A0A182SQZ4</accession>
<reference evidence="3" key="1">
    <citation type="submission" date="2013-09" db="EMBL/GenBank/DDBJ databases">
        <title>The Genome Sequence of Anopheles maculatus species B.</title>
        <authorList>
            <consortium name="The Broad Institute Genomics Platform"/>
            <person name="Neafsey D.E."/>
            <person name="Besansky N."/>
            <person name="Howell P."/>
            <person name="Walton C."/>
            <person name="Young S.K."/>
            <person name="Zeng Q."/>
            <person name="Gargeya S."/>
            <person name="Fitzgerald M."/>
            <person name="Haas B."/>
            <person name="Abouelleil A."/>
            <person name="Allen A.W."/>
            <person name="Alvarado L."/>
            <person name="Arachchi H.M."/>
            <person name="Berlin A.M."/>
            <person name="Chapman S.B."/>
            <person name="Gainer-Dewar J."/>
            <person name="Goldberg J."/>
            <person name="Griggs A."/>
            <person name="Gujja S."/>
            <person name="Hansen M."/>
            <person name="Howarth C."/>
            <person name="Imamovic A."/>
            <person name="Ireland A."/>
            <person name="Larimer J."/>
            <person name="McCowan C."/>
            <person name="Murphy C."/>
            <person name="Pearson M."/>
            <person name="Poon T.W."/>
            <person name="Priest M."/>
            <person name="Roberts A."/>
            <person name="Saif S."/>
            <person name="Shea T."/>
            <person name="Sisk P."/>
            <person name="Sykes S."/>
            <person name="Wortman J."/>
            <person name="Nusbaum C."/>
            <person name="Birren B."/>
        </authorList>
    </citation>
    <scope>NUCLEOTIDE SEQUENCE [LARGE SCALE GENOMIC DNA]</scope>
    <source>
        <strain evidence="3">maculatus3</strain>
    </source>
</reference>
<dbReference type="VEuPathDB" id="VectorBase:AMAM011657"/>
<sequence length="123" mass="12609">ESPESLIRYRLLSEPEIVNLLASAPSGSSEEQQDHNQSTANRCSGNSYDAGSSSLSDGSPTTGVEQNGSSSASAGTTTTASSSSSSGTAQSPPVMRNSETVEDVMNRTNQTSSATAQSNMVEV</sequence>
<evidence type="ECO:0000313" key="3">
    <source>
        <dbReference type="Proteomes" id="UP000075901"/>
    </source>
</evidence>
<dbReference type="AlphaFoldDB" id="A0A182SQZ4"/>
<dbReference type="EnsemblMetazoa" id="AMAM011657-RA">
    <property type="protein sequence ID" value="AMAM011657-PA"/>
    <property type="gene ID" value="AMAM011657"/>
</dbReference>
<feature type="region of interest" description="Disordered" evidence="1">
    <location>
        <begin position="22"/>
        <end position="123"/>
    </location>
</feature>
<proteinExistence type="predicted"/>
<evidence type="ECO:0000256" key="1">
    <source>
        <dbReference type="SAM" id="MobiDB-lite"/>
    </source>
</evidence>
<organism evidence="2 3">
    <name type="scientific">Anopheles maculatus</name>
    <dbReference type="NCBI Taxonomy" id="74869"/>
    <lineage>
        <taxon>Eukaryota</taxon>
        <taxon>Metazoa</taxon>
        <taxon>Ecdysozoa</taxon>
        <taxon>Arthropoda</taxon>
        <taxon>Hexapoda</taxon>
        <taxon>Insecta</taxon>
        <taxon>Pterygota</taxon>
        <taxon>Neoptera</taxon>
        <taxon>Endopterygota</taxon>
        <taxon>Diptera</taxon>
        <taxon>Nematocera</taxon>
        <taxon>Culicoidea</taxon>
        <taxon>Culicidae</taxon>
        <taxon>Anophelinae</taxon>
        <taxon>Anopheles</taxon>
        <taxon>Anopheles maculatus group</taxon>
    </lineage>
</organism>